<organism evidence="1 2">
    <name type="scientific">Tsukamurella pseudospumae</name>
    <dbReference type="NCBI Taxonomy" id="239498"/>
    <lineage>
        <taxon>Bacteria</taxon>
        <taxon>Bacillati</taxon>
        <taxon>Actinomycetota</taxon>
        <taxon>Actinomycetes</taxon>
        <taxon>Mycobacteriales</taxon>
        <taxon>Tsukamurellaceae</taxon>
        <taxon>Tsukamurella</taxon>
    </lineage>
</organism>
<evidence type="ECO:0000313" key="1">
    <source>
        <dbReference type="EMBL" id="KXP13931.1"/>
    </source>
</evidence>
<gene>
    <name evidence="1" type="ORF">AXK60_22775</name>
</gene>
<protein>
    <submittedName>
        <fullName evidence="1">Uncharacterized protein</fullName>
    </submittedName>
</protein>
<dbReference type="RefSeq" id="WP_068570367.1">
    <property type="nucleotide sequence ID" value="NZ_LSRF01000009.1"/>
</dbReference>
<reference evidence="2" key="1">
    <citation type="submission" date="2016-02" db="EMBL/GenBank/DDBJ databases">
        <authorList>
            <person name="Wen L."/>
            <person name="He K."/>
            <person name="Yang H."/>
        </authorList>
    </citation>
    <scope>NUCLEOTIDE SEQUENCE [LARGE SCALE GENOMIC DNA]</scope>
    <source>
        <strain evidence="2">JCM 15929</strain>
    </source>
</reference>
<accession>A0A138AU03</accession>
<dbReference type="EMBL" id="LSRF01000009">
    <property type="protein sequence ID" value="KXP13931.1"/>
    <property type="molecule type" value="Genomic_DNA"/>
</dbReference>
<dbReference type="Proteomes" id="UP000070258">
    <property type="component" value="Unassembled WGS sequence"/>
</dbReference>
<sequence length="82" mass="8236">MAETATTTLVDPDGPLIWTAEPAVVYGHRHMGIAVGHGDGTPADAITVAMGDKPVTLSPRSAVQLAAVLTELAAGSLADAES</sequence>
<evidence type="ECO:0000313" key="2">
    <source>
        <dbReference type="Proteomes" id="UP000070258"/>
    </source>
</evidence>
<comment type="caution">
    <text evidence="1">The sequence shown here is derived from an EMBL/GenBank/DDBJ whole genome shotgun (WGS) entry which is preliminary data.</text>
</comment>
<dbReference type="STRING" id="239498.AXK60_22775"/>
<dbReference type="AlphaFoldDB" id="A0A138AU03"/>
<name>A0A138AU03_9ACTN</name>
<proteinExistence type="predicted"/>